<dbReference type="Pfam" id="PF01852">
    <property type="entry name" value="START"/>
    <property type="match status" value="1"/>
</dbReference>
<evidence type="ECO:0000256" key="5">
    <source>
        <dbReference type="ARBA" id="ARBA00022990"/>
    </source>
</evidence>
<evidence type="ECO:0000256" key="2">
    <source>
        <dbReference type="ARBA" id="ARBA00022448"/>
    </source>
</evidence>
<sequence length="185" mass="20892">MAQATIFHMLCNSTLGINRLFLSVLILQPTGLYEYKLIGTLRAPPDILADISLKLTLKAYETECDGETVTYMKMEFPFLLSSRDCVYVKQRRELDFRGRKIQVVLAKGTSLPQFPKRSGFIRVSQCQVKLAVESAGSNQSKVFIYCFINPGGRIPSWLINKVAKSAIPGFLADLEDACLRYQRRT</sequence>
<evidence type="ECO:0000256" key="10">
    <source>
        <dbReference type="ARBA" id="ARBA00077188"/>
    </source>
</evidence>
<keyword evidence="7" id="KW-0446">Lipid-binding</keyword>
<keyword evidence="6" id="KW-0445">Lipid transport</keyword>
<reference evidence="14" key="1">
    <citation type="submission" date="2025-08" db="UniProtKB">
        <authorList>
            <consortium name="RefSeq"/>
        </authorList>
    </citation>
    <scope>IDENTIFICATION</scope>
    <source>
        <tissue evidence="14">Blood</tissue>
    </source>
</reference>
<dbReference type="GO" id="GO:0005829">
    <property type="term" value="C:cytosol"/>
    <property type="evidence" value="ECO:0007669"/>
    <property type="project" value="UniProtKB-ARBA"/>
</dbReference>
<keyword evidence="3" id="KW-0963">Cytoplasm</keyword>
<dbReference type="InterPro" id="IPR051213">
    <property type="entry name" value="START_lipid_transfer"/>
</dbReference>
<dbReference type="PANTHER" id="PTHR19308:SF39">
    <property type="entry name" value="PHOSPHATIDYLCHOLINE TRANSFER PROTEIN"/>
    <property type="match status" value="1"/>
</dbReference>
<evidence type="ECO:0000256" key="9">
    <source>
        <dbReference type="ARBA" id="ARBA00069061"/>
    </source>
</evidence>
<evidence type="ECO:0000256" key="7">
    <source>
        <dbReference type="ARBA" id="ARBA00023121"/>
    </source>
</evidence>
<evidence type="ECO:0000256" key="4">
    <source>
        <dbReference type="ARBA" id="ARBA00022553"/>
    </source>
</evidence>
<keyword evidence="2" id="KW-0813">Transport</keyword>
<comment type="subunit">
    <text evidence="8">Interacts with ACOT13/THEM2.</text>
</comment>
<dbReference type="Gene3D" id="3.30.530.20">
    <property type="match status" value="1"/>
</dbReference>
<dbReference type="Proteomes" id="UP000515208">
    <property type="component" value="Unplaced"/>
</dbReference>
<feature type="domain" description="START" evidence="12">
    <location>
        <begin position="79"/>
        <end position="183"/>
    </location>
</feature>
<dbReference type="OrthoDB" id="1295045at2759"/>
<evidence type="ECO:0000256" key="3">
    <source>
        <dbReference type="ARBA" id="ARBA00022490"/>
    </source>
</evidence>
<keyword evidence="4" id="KW-0597">Phosphoprotein</keyword>
<dbReference type="InterPro" id="IPR023393">
    <property type="entry name" value="START-like_dom_sf"/>
</dbReference>
<dbReference type="KEGG" id="bbis:104997974"/>
<dbReference type="FunFam" id="3.30.530.20:FF:000017">
    <property type="entry name" value="Phosphatidylcholine transfer protein, putative"/>
    <property type="match status" value="1"/>
</dbReference>
<organism evidence="13 14">
    <name type="scientific">Bison bison bison</name>
    <name type="common">North American plains bison</name>
    <dbReference type="NCBI Taxonomy" id="43346"/>
    <lineage>
        <taxon>Eukaryota</taxon>
        <taxon>Metazoa</taxon>
        <taxon>Chordata</taxon>
        <taxon>Craniata</taxon>
        <taxon>Vertebrata</taxon>
        <taxon>Euteleostomi</taxon>
        <taxon>Mammalia</taxon>
        <taxon>Eutheria</taxon>
        <taxon>Laurasiatheria</taxon>
        <taxon>Artiodactyla</taxon>
        <taxon>Ruminantia</taxon>
        <taxon>Pecora</taxon>
        <taxon>Bovidae</taxon>
        <taxon>Bovinae</taxon>
        <taxon>Bison</taxon>
    </lineage>
</organism>
<evidence type="ECO:0000256" key="11">
    <source>
        <dbReference type="ARBA" id="ARBA00079049"/>
    </source>
</evidence>
<evidence type="ECO:0000259" key="12">
    <source>
        <dbReference type="PROSITE" id="PS50848"/>
    </source>
</evidence>
<evidence type="ECO:0000313" key="14">
    <source>
        <dbReference type="RefSeq" id="XP_010851254.1"/>
    </source>
</evidence>
<dbReference type="CTD" id="58488"/>
<dbReference type="GO" id="GO:0031210">
    <property type="term" value="F:phosphatidylcholine binding"/>
    <property type="evidence" value="ECO:0007669"/>
    <property type="project" value="TreeGrafter"/>
</dbReference>
<accession>A0A6P3IH38</accession>
<evidence type="ECO:0000256" key="8">
    <source>
        <dbReference type="ARBA" id="ARBA00063535"/>
    </source>
</evidence>
<protein>
    <recommendedName>
        <fullName evidence="9">Phosphatidylcholine transfer protein</fullName>
    </recommendedName>
    <alternativeName>
        <fullName evidence="11">START domain-containing protein 2</fullName>
    </alternativeName>
    <alternativeName>
        <fullName evidence="10">StAR-related lipid transfer protein 2</fullName>
    </alternativeName>
</protein>
<dbReference type="SMART" id="SM00234">
    <property type="entry name" value="START"/>
    <property type="match status" value="1"/>
</dbReference>
<dbReference type="PANTHER" id="PTHR19308">
    <property type="entry name" value="PHOSPHATIDYLCHOLINE TRANSFER PROTEIN"/>
    <property type="match status" value="1"/>
</dbReference>
<dbReference type="SUPFAM" id="SSF55961">
    <property type="entry name" value="Bet v1-like"/>
    <property type="match status" value="1"/>
</dbReference>
<proteinExistence type="predicted"/>
<dbReference type="PROSITE" id="PS50848">
    <property type="entry name" value="START"/>
    <property type="match status" value="1"/>
</dbReference>
<evidence type="ECO:0000256" key="6">
    <source>
        <dbReference type="ARBA" id="ARBA00023055"/>
    </source>
</evidence>
<dbReference type="InterPro" id="IPR002913">
    <property type="entry name" value="START_lipid-bd_dom"/>
</dbReference>
<comment type="subcellular location">
    <subcellularLocation>
        <location evidence="1">Cytoplasm</location>
    </subcellularLocation>
</comment>
<dbReference type="RefSeq" id="XP_010851254.1">
    <property type="nucleotide sequence ID" value="XM_010852952.1"/>
</dbReference>
<evidence type="ECO:0000313" key="13">
    <source>
        <dbReference type="Proteomes" id="UP000515208"/>
    </source>
</evidence>
<dbReference type="GeneID" id="104997974"/>
<keyword evidence="5" id="KW-0007">Acetylation</keyword>
<dbReference type="GO" id="GO:0008525">
    <property type="term" value="F:phosphatidylcholine transporter activity"/>
    <property type="evidence" value="ECO:0007669"/>
    <property type="project" value="TreeGrafter"/>
</dbReference>
<keyword evidence="13" id="KW-1185">Reference proteome</keyword>
<evidence type="ECO:0000256" key="1">
    <source>
        <dbReference type="ARBA" id="ARBA00004496"/>
    </source>
</evidence>
<dbReference type="AlphaFoldDB" id="A0A6P3IH38"/>
<name>A0A6P3IH38_BISBB</name>
<gene>
    <name evidence="14" type="primary">PCTP</name>
</gene>